<sequence length="62" mass="6523">MMPISQGPSSTSTPHMASSLGMNDSVISLICVAAWKMLITRPTIRVMISSGPAIASATFIAW</sequence>
<keyword evidence="1" id="KW-1133">Transmembrane helix</keyword>
<comment type="caution">
    <text evidence="2">The sequence shown here is derived from an EMBL/GenBank/DDBJ whole genome shotgun (WGS) entry which is preliminary data.</text>
</comment>
<accession>F7T698</accession>
<keyword evidence="1" id="KW-0812">Transmembrane</keyword>
<proteinExistence type="predicted"/>
<evidence type="ECO:0000256" key="1">
    <source>
        <dbReference type="SAM" id="Phobius"/>
    </source>
</evidence>
<evidence type="ECO:0000313" key="3">
    <source>
        <dbReference type="Proteomes" id="UP000004853"/>
    </source>
</evidence>
<feature type="transmembrane region" description="Helical" evidence="1">
    <location>
        <begin position="20"/>
        <end position="39"/>
    </location>
</feature>
<name>F7T698_9BURK</name>
<protein>
    <submittedName>
        <fullName evidence="2">Uncharacterized protein</fullName>
    </submittedName>
</protein>
<organism evidence="2 3">
    <name type="scientific">Achromobacter insuavis AXX-A</name>
    <dbReference type="NCBI Taxonomy" id="1003200"/>
    <lineage>
        <taxon>Bacteria</taxon>
        <taxon>Pseudomonadati</taxon>
        <taxon>Pseudomonadota</taxon>
        <taxon>Betaproteobacteria</taxon>
        <taxon>Burkholderiales</taxon>
        <taxon>Alcaligenaceae</taxon>
        <taxon>Achromobacter</taxon>
    </lineage>
</organism>
<reference evidence="2 3" key="1">
    <citation type="submission" date="2011-06" db="EMBL/GenBank/DDBJ databases">
        <authorList>
            <person name="Bador J."/>
            <person name="Amoureux L."/>
            <person name="Neuwirth C."/>
        </authorList>
    </citation>
    <scope>NUCLEOTIDE SEQUENCE [LARGE SCALE GENOMIC DNA]</scope>
    <source>
        <strain evidence="2 3">AXX-A</strain>
    </source>
</reference>
<keyword evidence="1" id="KW-0472">Membrane</keyword>
<evidence type="ECO:0000313" key="2">
    <source>
        <dbReference type="EMBL" id="EGP44159.1"/>
    </source>
</evidence>
<dbReference type="EMBL" id="AFRQ01000096">
    <property type="protein sequence ID" value="EGP44159.1"/>
    <property type="molecule type" value="Genomic_DNA"/>
</dbReference>
<gene>
    <name evidence="2" type="ORF">AXXA_22400</name>
</gene>
<dbReference type="AlphaFoldDB" id="F7T698"/>
<dbReference type="HOGENOM" id="CLU_2893506_0_0_4"/>
<dbReference type="Proteomes" id="UP000004853">
    <property type="component" value="Unassembled WGS sequence"/>
</dbReference>